<dbReference type="GO" id="GO:0051301">
    <property type="term" value="P:cell division"/>
    <property type="evidence" value="ECO:0007669"/>
    <property type="project" value="UniProtKB-KW"/>
</dbReference>
<keyword evidence="3 8" id="KW-0853">WD repeat</keyword>
<name>A0A158R8L8_TAEAS</name>
<comment type="function">
    <text evidence="7">Participates in a complex which severs microtubules in an ATP-dependent manner. May act to target the enzymatic subunit of this complex to sites of action such as the centrosome. Microtubule severing may promote rapid reorganization of cellular microtubule arrays and the release of microtubules from the centrosome following nucleation.</text>
</comment>
<evidence type="ECO:0000313" key="11">
    <source>
        <dbReference type="EMBL" id="VDK35490.1"/>
    </source>
</evidence>
<dbReference type="InterPro" id="IPR019775">
    <property type="entry name" value="WD40_repeat_CS"/>
</dbReference>
<organism evidence="13">
    <name type="scientific">Taenia asiatica</name>
    <name type="common">Asian tapeworm</name>
    <dbReference type="NCBI Taxonomy" id="60517"/>
    <lineage>
        <taxon>Eukaryota</taxon>
        <taxon>Metazoa</taxon>
        <taxon>Spiralia</taxon>
        <taxon>Lophotrochozoa</taxon>
        <taxon>Platyhelminthes</taxon>
        <taxon>Cestoda</taxon>
        <taxon>Eucestoda</taxon>
        <taxon>Cyclophyllidea</taxon>
        <taxon>Taeniidae</taxon>
        <taxon>Taenia</taxon>
    </lineage>
</organism>
<dbReference type="FunFam" id="2.130.10.10:FF:000462">
    <property type="entry name" value="Katanin p80 WD40 repeat-containing subunit B1"/>
    <property type="match status" value="1"/>
</dbReference>
<gene>
    <name evidence="7" type="primary">KATNB1</name>
    <name evidence="11" type="ORF">TASK_LOCUS5696</name>
</gene>
<dbReference type="STRING" id="60517.A0A158R8L8"/>
<feature type="compositionally biased region" description="Low complexity" evidence="9">
    <location>
        <begin position="345"/>
        <end position="354"/>
    </location>
</feature>
<dbReference type="SUPFAM" id="SSF50978">
    <property type="entry name" value="WD40 repeat-like"/>
    <property type="match status" value="1"/>
</dbReference>
<dbReference type="InterPro" id="IPR020472">
    <property type="entry name" value="WD40_PAC1"/>
</dbReference>
<feature type="region of interest" description="Disordered" evidence="9">
    <location>
        <begin position="342"/>
        <end position="385"/>
    </location>
</feature>
<evidence type="ECO:0000313" key="13">
    <source>
        <dbReference type="WBParaSite" id="TASK_0000569501-mRNA-1"/>
    </source>
</evidence>
<dbReference type="WBParaSite" id="TASK_0000569501-mRNA-1">
    <property type="protein sequence ID" value="TASK_0000569501-mRNA-1"/>
    <property type="gene ID" value="TASK_0000569501"/>
</dbReference>
<feature type="region of interest" description="Disordered" evidence="9">
    <location>
        <begin position="452"/>
        <end position="517"/>
    </location>
</feature>
<keyword evidence="12" id="KW-1185">Reference proteome</keyword>
<comment type="subcellular location">
    <subcellularLocation>
        <location evidence="1 7">Cytoplasm</location>
        <location evidence="1 7">Cytoskeleton</location>
    </subcellularLocation>
    <subcellularLocation>
        <location evidence="7">Cytoplasm</location>
    </subcellularLocation>
    <subcellularLocation>
        <location evidence="7">Cytoplasm</location>
        <location evidence="7">Cytoskeleton</location>
        <location evidence="7">Microtubule organizing center</location>
        <location evidence="7">Centrosome</location>
    </subcellularLocation>
    <subcellularLocation>
        <location evidence="7">Cytoplasm</location>
        <location evidence="7">Cytoskeleton</location>
        <location evidence="7">Spindle pole</location>
    </subcellularLocation>
    <subcellularLocation>
        <location evidence="7">Cytoplasm</location>
        <location evidence="7">Cytoskeleton</location>
        <location evidence="7">Spindle</location>
    </subcellularLocation>
    <text evidence="7">Predominantly cytoplasmic. Localized to the interphase centrosome and mitotic spindle poles.</text>
</comment>
<evidence type="ECO:0000256" key="2">
    <source>
        <dbReference type="ARBA" id="ARBA00022490"/>
    </source>
</evidence>
<dbReference type="Proteomes" id="UP000282613">
    <property type="component" value="Unassembled WGS sequence"/>
</dbReference>
<dbReference type="GO" id="GO:0005737">
    <property type="term" value="C:cytoplasm"/>
    <property type="evidence" value="ECO:0007669"/>
    <property type="project" value="UniProtKB-SubCell"/>
</dbReference>
<sequence length="753" mass="81415">MQKRAWKLQEFVAHVPGAVTTLALGRKSARVMATGGEDRRVKLWAVGKPTCIMSLSGHTSSVDAAQFSPDEDCVAAGSLSGSIRVWDLEEAKLARALSGHTASVQSLDFHPHGNFITSGSMDSTVKLWDVSRRGCINTFRGHTGCVNMVRFSPDGNWIISAGDDGRVKTLRVGEIFYRMRASDFGCSIYASMLVWDLVAGKQLAELSSHTAPVTSIAYHPTVLLLASASADRTVRVFDLETFAQVAVSGIELAASAVRRIAFHPEGQCLYVATTEQLKIYHFETMSCLETVQVGWRGGGGVVDMAVAPSFNQLVGASLSAAVVTTYIADVKSCIPFTSPCHHLRSQPSSPSSPQNRRLGIQDVGSGGGGVLTPIPLPSTGEPTQQLTRCKSDLRHSQASSIRKSFSFKGDIIKPRVAPEELATVAMDIPSDTEDSRLVIDDMTAYNRVFKPKRAIARSPNRRTVGGSGTRAPPPPPLQTNATVRPPQNLFLVPSSEGEDEESGPFCPPPQLQSSIPVTDPNKTVCAEGDKLESSDFLSFNAAGGKGPNINDPLANMWSMIGDDTVVPSKATTKETVNRSAGGEMTALHRLRTPHAALLAVLSARQKSLTTVRLLWPRENLRAALESAILMQDQAVFVDVLRVLLSYSKQWSLDLVAVLLPQLSKLIWSKYPAYVETTCQAVRLILKNFANLIRQTLNSAHGIGVDITHEERRAKCQTCVTHLEAIRSAFDSKDVAAKAGQYGREVSALFSLLE</sequence>
<dbReference type="GO" id="GO:0051013">
    <property type="term" value="P:microtubule severing"/>
    <property type="evidence" value="ECO:0007669"/>
    <property type="project" value="UniProtKB-UniRule"/>
</dbReference>
<dbReference type="InterPro" id="IPR036322">
    <property type="entry name" value="WD40_repeat_dom_sf"/>
</dbReference>
<feature type="repeat" description="WD" evidence="8">
    <location>
        <begin position="206"/>
        <end position="247"/>
    </location>
</feature>
<accession>A0A158R8L8</accession>
<dbReference type="EMBL" id="UYRS01018435">
    <property type="protein sequence ID" value="VDK35490.1"/>
    <property type="molecule type" value="Genomic_DNA"/>
</dbReference>
<evidence type="ECO:0000256" key="5">
    <source>
        <dbReference type="ARBA" id="ARBA00022737"/>
    </source>
</evidence>
<evidence type="ECO:0000256" key="8">
    <source>
        <dbReference type="PROSITE-ProRule" id="PRU00221"/>
    </source>
</evidence>
<feature type="domain" description="Katanin p80 subunit C-terminal" evidence="10">
    <location>
        <begin position="594"/>
        <end position="746"/>
    </location>
</feature>
<keyword evidence="2 7" id="KW-0963">Cytoplasm</keyword>
<keyword evidence="7" id="KW-0132">Cell division</keyword>
<dbReference type="Gene3D" id="2.130.10.10">
    <property type="entry name" value="YVTN repeat-like/Quinoprotein amine dehydrogenase"/>
    <property type="match status" value="2"/>
</dbReference>
<protein>
    <recommendedName>
        <fullName evidence="7">Katanin p80 WD40 repeat-containing subunit B1</fullName>
        <shortName evidence="7">Katanin p80 subunit B1</shortName>
    </recommendedName>
    <alternativeName>
        <fullName evidence="7">p80 katanin</fullName>
    </alternativeName>
</protein>
<evidence type="ECO:0000256" key="4">
    <source>
        <dbReference type="ARBA" id="ARBA00022701"/>
    </source>
</evidence>
<evidence type="ECO:0000259" key="10">
    <source>
        <dbReference type="Pfam" id="PF13925"/>
    </source>
</evidence>
<feature type="repeat" description="WD" evidence="8">
    <location>
        <begin position="55"/>
        <end position="96"/>
    </location>
</feature>
<comment type="similarity">
    <text evidence="7">Belongs to the WD repeat KATNB1 family.</text>
</comment>
<dbReference type="PRINTS" id="PR00320">
    <property type="entry name" value="GPROTEINBRPT"/>
</dbReference>
<feature type="repeat" description="WD" evidence="8">
    <location>
        <begin position="97"/>
        <end position="138"/>
    </location>
</feature>
<feature type="repeat" description="WD" evidence="8">
    <location>
        <begin position="139"/>
        <end position="168"/>
    </location>
</feature>
<dbReference type="InterPro" id="IPR001680">
    <property type="entry name" value="WD40_rpt"/>
</dbReference>
<keyword evidence="7" id="KW-0498">Mitosis</keyword>
<dbReference type="GO" id="GO:0007019">
    <property type="term" value="P:microtubule depolymerization"/>
    <property type="evidence" value="ECO:0007669"/>
    <property type="project" value="TreeGrafter"/>
</dbReference>
<evidence type="ECO:0000256" key="7">
    <source>
        <dbReference type="HAMAP-Rule" id="MF_03022"/>
    </source>
</evidence>
<dbReference type="AlphaFoldDB" id="A0A158R8L8"/>
<comment type="subunit">
    <text evidence="7">Interacts with KATNA1. This interaction enhances the microtubule binding and severing activity of KATNA1 and also targets this activity to the centrosome.</text>
</comment>
<keyword evidence="4 7" id="KW-0493">Microtubule</keyword>
<reference evidence="13" key="1">
    <citation type="submission" date="2016-04" db="UniProtKB">
        <authorList>
            <consortium name="WormBaseParasite"/>
        </authorList>
    </citation>
    <scope>IDENTIFICATION</scope>
</reference>
<keyword evidence="7" id="KW-0131">Cell cycle</keyword>
<proteinExistence type="inferred from homology"/>
<keyword evidence="6 7" id="KW-0206">Cytoskeleton</keyword>
<evidence type="ECO:0000256" key="3">
    <source>
        <dbReference type="ARBA" id="ARBA00022574"/>
    </source>
</evidence>
<dbReference type="InterPro" id="IPR028021">
    <property type="entry name" value="Katanin_C-terminal"/>
</dbReference>
<dbReference type="InterPro" id="IPR026962">
    <property type="entry name" value="KTNB1"/>
</dbReference>
<dbReference type="Pfam" id="PF00400">
    <property type="entry name" value="WD40"/>
    <property type="match status" value="5"/>
</dbReference>
<evidence type="ECO:0000256" key="1">
    <source>
        <dbReference type="ARBA" id="ARBA00004245"/>
    </source>
</evidence>
<dbReference type="SMART" id="SM00320">
    <property type="entry name" value="WD40"/>
    <property type="match status" value="6"/>
</dbReference>
<dbReference type="GO" id="GO:0005874">
    <property type="term" value="C:microtubule"/>
    <property type="evidence" value="ECO:0007669"/>
    <property type="project" value="UniProtKB-KW"/>
</dbReference>
<evidence type="ECO:0000256" key="6">
    <source>
        <dbReference type="ARBA" id="ARBA00023212"/>
    </source>
</evidence>
<dbReference type="PROSITE" id="PS50294">
    <property type="entry name" value="WD_REPEATS_REGION"/>
    <property type="match status" value="4"/>
</dbReference>
<dbReference type="GO" id="GO:0000922">
    <property type="term" value="C:spindle pole"/>
    <property type="evidence" value="ECO:0007669"/>
    <property type="project" value="UniProtKB-SubCell"/>
</dbReference>
<dbReference type="Pfam" id="PF13925">
    <property type="entry name" value="Katanin_con80"/>
    <property type="match status" value="1"/>
</dbReference>
<dbReference type="HAMAP" id="MF_03022">
    <property type="entry name" value="Katanin_p80_B1"/>
    <property type="match status" value="1"/>
</dbReference>
<dbReference type="PANTHER" id="PTHR19845">
    <property type="entry name" value="KATANIN P80 SUBUNIT"/>
    <property type="match status" value="1"/>
</dbReference>
<dbReference type="PROSITE" id="PS00678">
    <property type="entry name" value="WD_REPEATS_1"/>
    <property type="match status" value="1"/>
</dbReference>
<dbReference type="OrthoDB" id="10251605at2759"/>
<dbReference type="GO" id="GO:0008017">
    <property type="term" value="F:microtubule binding"/>
    <property type="evidence" value="ECO:0007669"/>
    <property type="project" value="UniProtKB-UniRule"/>
</dbReference>
<dbReference type="PANTHER" id="PTHR19845:SF0">
    <property type="entry name" value="KATANIN P80 WD40 REPEAT-CONTAINING SUBUNIT B1"/>
    <property type="match status" value="1"/>
</dbReference>
<evidence type="ECO:0000313" key="12">
    <source>
        <dbReference type="Proteomes" id="UP000282613"/>
    </source>
</evidence>
<dbReference type="GO" id="GO:0008352">
    <property type="term" value="C:katanin complex"/>
    <property type="evidence" value="ECO:0007669"/>
    <property type="project" value="InterPro"/>
</dbReference>
<dbReference type="InterPro" id="IPR015943">
    <property type="entry name" value="WD40/YVTN_repeat-like_dom_sf"/>
</dbReference>
<keyword evidence="5" id="KW-0677">Repeat</keyword>
<reference evidence="11 12" key="2">
    <citation type="submission" date="2018-11" db="EMBL/GenBank/DDBJ databases">
        <authorList>
            <consortium name="Pathogen Informatics"/>
        </authorList>
    </citation>
    <scope>NUCLEOTIDE SEQUENCE [LARGE SCALE GENOMIC DNA]</scope>
</reference>
<evidence type="ECO:0000256" key="9">
    <source>
        <dbReference type="SAM" id="MobiDB-lite"/>
    </source>
</evidence>
<dbReference type="GO" id="GO:0005813">
    <property type="term" value="C:centrosome"/>
    <property type="evidence" value="ECO:0007669"/>
    <property type="project" value="UniProtKB-SubCell"/>
</dbReference>
<dbReference type="CDD" id="cd00200">
    <property type="entry name" value="WD40"/>
    <property type="match status" value="1"/>
</dbReference>
<dbReference type="PROSITE" id="PS50082">
    <property type="entry name" value="WD_REPEATS_2"/>
    <property type="match status" value="4"/>
</dbReference>